<proteinExistence type="predicted"/>
<evidence type="ECO:0000313" key="2">
    <source>
        <dbReference type="Proteomes" id="UP001231649"/>
    </source>
</evidence>
<accession>A0ACC2QP41</accession>
<name>A0ACC2QP41_9NEOP</name>
<gene>
    <name evidence="1" type="ORF">PYW08_006049</name>
</gene>
<organism evidence="1 2">
    <name type="scientific">Mythimna loreyi</name>
    <dbReference type="NCBI Taxonomy" id="667449"/>
    <lineage>
        <taxon>Eukaryota</taxon>
        <taxon>Metazoa</taxon>
        <taxon>Ecdysozoa</taxon>
        <taxon>Arthropoda</taxon>
        <taxon>Hexapoda</taxon>
        <taxon>Insecta</taxon>
        <taxon>Pterygota</taxon>
        <taxon>Neoptera</taxon>
        <taxon>Endopterygota</taxon>
        <taxon>Lepidoptera</taxon>
        <taxon>Glossata</taxon>
        <taxon>Ditrysia</taxon>
        <taxon>Noctuoidea</taxon>
        <taxon>Noctuidae</taxon>
        <taxon>Noctuinae</taxon>
        <taxon>Hadenini</taxon>
        <taxon>Mythimna</taxon>
    </lineage>
</organism>
<dbReference type="Proteomes" id="UP001231649">
    <property type="component" value="Chromosome 19"/>
</dbReference>
<dbReference type="EMBL" id="CM056795">
    <property type="protein sequence ID" value="KAJ8720584.1"/>
    <property type="molecule type" value="Genomic_DNA"/>
</dbReference>
<comment type="caution">
    <text evidence="1">The sequence shown here is derived from an EMBL/GenBank/DDBJ whole genome shotgun (WGS) entry which is preliminary data.</text>
</comment>
<keyword evidence="2" id="KW-1185">Reference proteome</keyword>
<protein>
    <submittedName>
        <fullName evidence="1">Uncharacterized protein</fullName>
    </submittedName>
</protein>
<sequence>MLTMEDYDALAILGLVMCLKKKKKRNLWCKDWLMKRKQFSHTNLLCELKFAPQDWHNYLRMNEEAYLNLLALVSPLIKKQDTVMREAISPHERLTATLRFLATGRSYQCMKFSTIISPQALSQIIPETCDALYEILRKDYLKFPKTEEEWRIIAREFEQKWNFPHCLGAIDGKHVEIVPPSNSGWLYYNYKHRHSMVLLAIVDAKYRFLLVDFGTNGRDSDGGVLLNTKFYEKLEKKALNIPTEERLHNSPRILPYVLPYVFVADDAFPLRKDMMKPFRQNDLDSRIKKIYNYRTSRARRIVENAFGILAARFRIYRTQMNMSPETIGSVVRATCALHNYLMSSSLNSYAPSECFDSEHYEQGTITSGFTTRDSTLEPLQRTTLGRTIQTANQIRSQFMTYFVTEGKVPWQDNFVH</sequence>
<evidence type="ECO:0000313" key="1">
    <source>
        <dbReference type="EMBL" id="KAJ8720584.1"/>
    </source>
</evidence>
<reference evidence="1" key="1">
    <citation type="submission" date="2023-03" db="EMBL/GenBank/DDBJ databases">
        <title>Chromosome-level genomes of two armyworms, Mythimna separata and Mythimna loreyi, provide insights into the biosynthesis and reception of sex pheromones.</title>
        <authorList>
            <person name="Zhao H."/>
        </authorList>
    </citation>
    <scope>NUCLEOTIDE SEQUENCE</scope>
    <source>
        <strain evidence="1">BeijingLab</strain>
    </source>
</reference>